<feature type="region of interest" description="Disordered" evidence="6">
    <location>
        <begin position="308"/>
        <end position="360"/>
    </location>
</feature>
<evidence type="ECO:0000259" key="9">
    <source>
        <dbReference type="PROSITE" id="PS51294"/>
    </source>
</evidence>
<feature type="compositionally biased region" description="Gly residues" evidence="6">
    <location>
        <begin position="326"/>
        <end position="349"/>
    </location>
</feature>
<gene>
    <name evidence="10" type="ORF">PPROV_000918900</name>
</gene>
<dbReference type="AlphaFoldDB" id="A0A830HU07"/>
<evidence type="ECO:0000259" key="8">
    <source>
        <dbReference type="PROSITE" id="PS51293"/>
    </source>
</evidence>
<dbReference type="FunFam" id="1.10.10.60:FF:000009">
    <property type="entry name" value="transcription factor MYB1R1"/>
    <property type="match status" value="1"/>
</dbReference>
<dbReference type="CDD" id="cd00167">
    <property type="entry name" value="SANT"/>
    <property type="match status" value="2"/>
</dbReference>
<keyword evidence="3" id="KW-0238">DNA-binding</keyword>
<evidence type="ECO:0000256" key="5">
    <source>
        <dbReference type="ARBA" id="ARBA00023242"/>
    </source>
</evidence>
<reference evidence="10" key="1">
    <citation type="submission" date="2020-10" db="EMBL/GenBank/DDBJ databases">
        <title>Unveiling of a novel bifunctional photoreceptor, Dualchrome1, isolated from a cosmopolitan green alga.</title>
        <authorList>
            <person name="Suzuki S."/>
            <person name="Kawachi M."/>
        </authorList>
    </citation>
    <scope>NUCLEOTIDE SEQUENCE</scope>
    <source>
        <strain evidence="10">NIES 2893</strain>
    </source>
</reference>
<dbReference type="Pfam" id="PF00249">
    <property type="entry name" value="Myb_DNA-binding"/>
    <property type="match status" value="1"/>
</dbReference>
<evidence type="ECO:0000256" key="4">
    <source>
        <dbReference type="ARBA" id="ARBA00023163"/>
    </source>
</evidence>
<dbReference type="EMBL" id="BNJQ01000029">
    <property type="protein sequence ID" value="GHP10458.1"/>
    <property type="molecule type" value="Genomic_DNA"/>
</dbReference>
<dbReference type="OrthoDB" id="118550at2759"/>
<dbReference type="Gene3D" id="1.10.10.60">
    <property type="entry name" value="Homeodomain-like"/>
    <property type="match status" value="2"/>
</dbReference>
<dbReference type="InterPro" id="IPR009057">
    <property type="entry name" value="Homeodomain-like_sf"/>
</dbReference>
<dbReference type="NCBIfam" id="TIGR01557">
    <property type="entry name" value="myb_SHAQKYF"/>
    <property type="match status" value="1"/>
</dbReference>
<evidence type="ECO:0000313" key="10">
    <source>
        <dbReference type="EMBL" id="GHP10458.1"/>
    </source>
</evidence>
<dbReference type="PROSITE" id="PS50090">
    <property type="entry name" value="MYB_LIKE"/>
    <property type="match status" value="1"/>
</dbReference>
<feature type="domain" description="Myb-like" evidence="7">
    <location>
        <begin position="353"/>
        <end position="405"/>
    </location>
</feature>
<dbReference type="SMART" id="SM00717">
    <property type="entry name" value="SANT"/>
    <property type="match status" value="2"/>
</dbReference>
<keyword evidence="5" id="KW-0539">Nucleus</keyword>
<feature type="domain" description="SANT" evidence="8">
    <location>
        <begin position="361"/>
        <end position="409"/>
    </location>
</feature>
<feature type="domain" description="HTH myb-type" evidence="9">
    <location>
        <begin position="353"/>
        <end position="409"/>
    </location>
</feature>
<comment type="subcellular location">
    <subcellularLocation>
        <location evidence="1">Nucleus</location>
    </subcellularLocation>
</comment>
<dbReference type="InterPro" id="IPR001005">
    <property type="entry name" value="SANT/Myb"/>
</dbReference>
<dbReference type="GO" id="GO:0005634">
    <property type="term" value="C:nucleus"/>
    <property type="evidence" value="ECO:0007669"/>
    <property type="project" value="UniProtKB-SubCell"/>
</dbReference>
<dbReference type="SUPFAM" id="SSF46689">
    <property type="entry name" value="Homeodomain-like"/>
    <property type="match status" value="1"/>
</dbReference>
<dbReference type="Proteomes" id="UP000660262">
    <property type="component" value="Unassembled WGS sequence"/>
</dbReference>
<dbReference type="PANTHER" id="PTHR44042:SF67">
    <property type="entry name" value="MYB-LIKE PROTEIN I"/>
    <property type="match status" value="1"/>
</dbReference>
<accession>A0A830HU07</accession>
<dbReference type="InterPro" id="IPR017930">
    <property type="entry name" value="Myb_dom"/>
</dbReference>
<evidence type="ECO:0000256" key="6">
    <source>
        <dbReference type="SAM" id="MobiDB-lite"/>
    </source>
</evidence>
<name>A0A830HU07_9CHLO</name>
<keyword evidence="11" id="KW-1185">Reference proteome</keyword>
<evidence type="ECO:0000313" key="11">
    <source>
        <dbReference type="Proteomes" id="UP000660262"/>
    </source>
</evidence>
<feature type="region of interest" description="Disordered" evidence="6">
    <location>
        <begin position="465"/>
        <end position="495"/>
    </location>
</feature>
<protein>
    <submittedName>
        <fullName evidence="10">Uncharacterized protein</fullName>
    </submittedName>
</protein>
<dbReference type="PROSITE" id="PS51293">
    <property type="entry name" value="SANT"/>
    <property type="match status" value="1"/>
</dbReference>
<sequence length="495" mass="49805">MVTAATVDVAQPLPANGGAPCAPLSSGASALPTTAAAMAPAPAPAPVGTGAIAPPASMAAPVNTAVPMTSVPMDISTSMPMPISSIPMVSMPPASMLPTTTMPLASMPMAAPAANGAYFPQPVLPSTTAGATPTLAPTSGAMLPVTSAGLPPPLPVMPAPPPLGPIPTTNGATGEHVMPSAAAMNGSLPTMAPPPSSMAPPPPLGVGMPPPLMNNGGIIPAMNGMGAAPTPAPLLPDAAANGAGDIWTEQEENAFEMALAQYIEQGTLTDEICEKLHKQLPHRTVAQLRARFQQLEADVARIEAGGVSLPMYPKESSPPPERPGSKGPGRSGGANRGNGGGGRGGGGNGESSSERRKGIPWTEEEHRLFLLGLQKFGKGDWRSISRNFVMTRTPTQVASHAQKYFIRLSSLHKKDKRRSSIHDITSVPVTGPGGEMHVPATGGAPIVGQAAPGVAPGTFMMAAPPGSGAPPPFHPHAPGGPPYGGAPAPVSQNGW</sequence>
<proteinExistence type="predicted"/>
<feature type="compositionally biased region" description="Pro residues" evidence="6">
    <location>
        <begin position="467"/>
        <end position="481"/>
    </location>
</feature>
<dbReference type="InterPro" id="IPR006447">
    <property type="entry name" value="Myb_dom_plants"/>
</dbReference>
<dbReference type="GO" id="GO:0003677">
    <property type="term" value="F:DNA binding"/>
    <property type="evidence" value="ECO:0007669"/>
    <property type="project" value="UniProtKB-KW"/>
</dbReference>
<dbReference type="PROSITE" id="PS51294">
    <property type="entry name" value="HTH_MYB"/>
    <property type="match status" value="1"/>
</dbReference>
<keyword evidence="4" id="KW-0804">Transcription</keyword>
<dbReference type="PANTHER" id="PTHR44042">
    <property type="entry name" value="DUPLICATED HOMEODOMAIN-LIKE SUPERFAMILY PROTEIN-RELATED"/>
    <property type="match status" value="1"/>
</dbReference>
<evidence type="ECO:0000259" key="7">
    <source>
        <dbReference type="PROSITE" id="PS50090"/>
    </source>
</evidence>
<keyword evidence="2" id="KW-0805">Transcription regulation</keyword>
<evidence type="ECO:0000256" key="2">
    <source>
        <dbReference type="ARBA" id="ARBA00023015"/>
    </source>
</evidence>
<organism evidence="10 11">
    <name type="scientific">Pycnococcus provasolii</name>
    <dbReference type="NCBI Taxonomy" id="41880"/>
    <lineage>
        <taxon>Eukaryota</taxon>
        <taxon>Viridiplantae</taxon>
        <taxon>Chlorophyta</taxon>
        <taxon>Pseudoscourfieldiophyceae</taxon>
        <taxon>Pseudoscourfieldiales</taxon>
        <taxon>Pycnococcaceae</taxon>
        <taxon>Pycnococcus</taxon>
    </lineage>
</organism>
<comment type="caution">
    <text evidence="10">The sequence shown here is derived from an EMBL/GenBank/DDBJ whole genome shotgun (WGS) entry which is preliminary data.</text>
</comment>
<dbReference type="InterPro" id="IPR017884">
    <property type="entry name" value="SANT_dom"/>
</dbReference>
<evidence type="ECO:0000256" key="3">
    <source>
        <dbReference type="ARBA" id="ARBA00023125"/>
    </source>
</evidence>
<evidence type="ECO:0000256" key="1">
    <source>
        <dbReference type="ARBA" id="ARBA00004123"/>
    </source>
</evidence>